<keyword evidence="3 7" id="KW-0812">Transmembrane</keyword>
<feature type="transmembrane region" description="Helical" evidence="7">
    <location>
        <begin position="94"/>
        <end position="114"/>
    </location>
</feature>
<dbReference type="RefSeq" id="XP_067479468.1">
    <property type="nucleotide sequence ID" value="XM_067625032.1"/>
</dbReference>
<evidence type="ECO:0000313" key="9">
    <source>
        <dbReference type="EMBL" id="OJJ72220.1"/>
    </source>
</evidence>
<dbReference type="CDD" id="cd17323">
    <property type="entry name" value="MFS_Tpo1_MDR_like"/>
    <property type="match status" value="1"/>
</dbReference>
<evidence type="ECO:0000256" key="5">
    <source>
        <dbReference type="ARBA" id="ARBA00023136"/>
    </source>
</evidence>
<sequence length="497" mass="53997">MAQCDSADPAARPPSPSPKSVAIDITAANPTEVDWDGDADPANPRNWSPWYRWCHIVVISLLTFVTSLGSSMLAPAVPDVMKSLGSNNAELESFVVSIYVIGFALGPLLAAPMSEIYGRSIVYHVSNVLFLGATIGCALSTNVGMFLAFRLISGCAGVTPLALGGGSIGDLMAPEKMGTAMAIWGLGSLVAPVFAPIAGGYLSEDVGWRWIFWVITIPMAVLTILSFIILRETYPPILLERKARRLRSETGNHDIRPRSGSAMSRRQVFFDALVRPLKMLLTSPVIMTLAFDVAVVYGYQYLVFTTLSYIFQDVYHLSTGLSGPVYLGDGIGTILGIFSIGYASDKVAERRKKARLNTPDETLPPESWLWPMIPSSLLTPIGLLWYGWSLQARVFPVVPLIGLGVFGFVMMGIFQPVQIYLVNAFPVHSASALAASNLLRSLVGAFLPLGGQRMYDVMGLGWGNSLLAFVALVMVPVPWILMRFGQRMRLRDGNISK</sequence>
<feature type="transmembrane region" description="Helical" evidence="7">
    <location>
        <begin position="53"/>
        <end position="74"/>
    </location>
</feature>
<feature type="region of interest" description="Disordered" evidence="6">
    <location>
        <begin position="1"/>
        <end position="22"/>
    </location>
</feature>
<comment type="subcellular location">
    <subcellularLocation>
        <location evidence="1">Membrane</location>
        <topology evidence="1">Multi-pass membrane protein</topology>
    </subcellularLocation>
</comment>
<evidence type="ECO:0000256" key="3">
    <source>
        <dbReference type="ARBA" id="ARBA00022692"/>
    </source>
</evidence>
<dbReference type="OMA" id="ADIMPRE"/>
<name>A0A1L9UKQ1_ASPBC</name>
<organism evidence="9 10">
    <name type="scientific">Aspergillus brasiliensis (strain CBS 101740 / IMI 381727 / IBT 21946)</name>
    <dbReference type="NCBI Taxonomy" id="767769"/>
    <lineage>
        <taxon>Eukaryota</taxon>
        <taxon>Fungi</taxon>
        <taxon>Dikarya</taxon>
        <taxon>Ascomycota</taxon>
        <taxon>Pezizomycotina</taxon>
        <taxon>Eurotiomycetes</taxon>
        <taxon>Eurotiomycetidae</taxon>
        <taxon>Eurotiales</taxon>
        <taxon>Aspergillaceae</taxon>
        <taxon>Aspergillus</taxon>
        <taxon>Aspergillus subgen. Circumdati</taxon>
    </lineage>
</organism>
<feature type="transmembrane region" description="Helical" evidence="7">
    <location>
        <begin position="368"/>
        <end position="388"/>
    </location>
</feature>
<evidence type="ECO:0000256" key="2">
    <source>
        <dbReference type="ARBA" id="ARBA00008335"/>
    </source>
</evidence>
<keyword evidence="4 7" id="KW-1133">Transmembrane helix</keyword>
<feature type="transmembrane region" description="Helical" evidence="7">
    <location>
        <begin position="459"/>
        <end position="481"/>
    </location>
</feature>
<dbReference type="VEuPathDB" id="FungiDB:ASPBRDRAFT_43615"/>
<evidence type="ECO:0000256" key="7">
    <source>
        <dbReference type="SAM" id="Phobius"/>
    </source>
</evidence>
<dbReference type="OrthoDB" id="5296287at2759"/>
<accession>A0A1L9UKQ1</accession>
<protein>
    <recommendedName>
        <fullName evidence="8">Major facilitator superfamily (MFS) profile domain-containing protein</fullName>
    </recommendedName>
</protein>
<dbReference type="GO" id="GO:0022857">
    <property type="term" value="F:transmembrane transporter activity"/>
    <property type="evidence" value="ECO:0007669"/>
    <property type="project" value="InterPro"/>
</dbReference>
<dbReference type="SUPFAM" id="SSF103473">
    <property type="entry name" value="MFS general substrate transporter"/>
    <property type="match status" value="1"/>
</dbReference>
<dbReference type="InterPro" id="IPR036259">
    <property type="entry name" value="MFS_trans_sf"/>
</dbReference>
<dbReference type="GeneID" id="93577520"/>
<evidence type="ECO:0000256" key="6">
    <source>
        <dbReference type="SAM" id="MobiDB-lite"/>
    </source>
</evidence>
<reference evidence="10" key="1">
    <citation type="journal article" date="2017" name="Genome Biol.">
        <title>Comparative genomics reveals high biological diversity and specific adaptations in the industrially and medically important fungal genus Aspergillus.</title>
        <authorList>
            <person name="de Vries R.P."/>
            <person name="Riley R."/>
            <person name="Wiebenga A."/>
            <person name="Aguilar-Osorio G."/>
            <person name="Amillis S."/>
            <person name="Uchima C.A."/>
            <person name="Anderluh G."/>
            <person name="Asadollahi M."/>
            <person name="Askin M."/>
            <person name="Barry K."/>
            <person name="Battaglia E."/>
            <person name="Bayram O."/>
            <person name="Benocci T."/>
            <person name="Braus-Stromeyer S.A."/>
            <person name="Caldana C."/>
            <person name="Canovas D."/>
            <person name="Cerqueira G.C."/>
            <person name="Chen F."/>
            <person name="Chen W."/>
            <person name="Choi C."/>
            <person name="Clum A."/>
            <person name="Dos Santos R.A."/>
            <person name="Damasio A.R."/>
            <person name="Diallinas G."/>
            <person name="Emri T."/>
            <person name="Fekete E."/>
            <person name="Flipphi M."/>
            <person name="Freyberg S."/>
            <person name="Gallo A."/>
            <person name="Gournas C."/>
            <person name="Habgood R."/>
            <person name="Hainaut M."/>
            <person name="Harispe M.L."/>
            <person name="Henrissat B."/>
            <person name="Hilden K.S."/>
            <person name="Hope R."/>
            <person name="Hossain A."/>
            <person name="Karabika E."/>
            <person name="Karaffa L."/>
            <person name="Karanyi Z."/>
            <person name="Krasevec N."/>
            <person name="Kuo A."/>
            <person name="Kusch H."/>
            <person name="LaButti K."/>
            <person name="Lagendijk E.L."/>
            <person name="Lapidus A."/>
            <person name="Levasseur A."/>
            <person name="Lindquist E."/>
            <person name="Lipzen A."/>
            <person name="Logrieco A.F."/>
            <person name="MacCabe A."/>
            <person name="Maekelae M.R."/>
            <person name="Malavazi I."/>
            <person name="Melin P."/>
            <person name="Meyer V."/>
            <person name="Mielnichuk N."/>
            <person name="Miskei M."/>
            <person name="Molnar A.P."/>
            <person name="Mule G."/>
            <person name="Ngan C.Y."/>
            <person name="Orejas M."/>
            <person name="Orosz E."/>
            <person name="Ouedraogo J.P."/>
            <person name="Overkamp K.M."/>
            <person name="Park H.-S."/>
            <person name="Perrone G."/>
            <person name="Piumi F."/>
            <person name="Punt P.J."/>
            <person name="Ram A.F."/>
            <person name="Ramon A."/>
            <person name="Rauscher S."/>
            <person name="Record E."/>
            <person name="Riano-Pachon D.M."/>
            <person name="Robert V."/>
            <person name="Roehrig J."/>
            <person name="Ruller R."/>
            <person name="Salamov A."/>
            <person name="Salih N.S."/>
            <person name="Samson R.A."/>
            <person name="Sandor E."/>
            <person name="Sanguinetti M."/>
            <person name="Schuetze T."/>
            <person name="Sepcic K."/>
            <person name="Shelest E."/>
            <person name="Sherlock G."/>
            <person name="Sophianopoulou V."/>
            <person name="Squina F.M."/>
            <person name="Sun H."/>
            <person name="Susca A."/>
            <person name="Todd R.B."/>
            <person name="Tsang A."/>
            <person name="Unkles S.E."/>
            <person name="van de Wiele N."/>
            <person name="van Rossen-Uffink D."/>
            <person name="Oliveira J.V."/>
            <person name="Vesth T.C."/>
            <person name="Visser J."/>
            <person name="Yu J.-H."/>
            <person name="Zhou M."/>
            <person name="Andersen M.R."/>
            <person name="Archer D.B."/>
            <person name="Baker S.E."/>
            <person name="Benoit I."/>
            <person name="Brakhage A.A."/>
            <person name="Braus G.H."/>
            <person name="Fischer R."/>
            <person name="Frisvad J.C."/>
            <person name="Goldman G.H."/>
            <person name="Houbraken J."/>
            <person name="Oakley B."/>
            <person name="Pocsi I."/>
            <person name="Scazzocchio C."/>
            <person name="Seiboth B."/>
            <person name="vanKuyk P.A."/>
            <person name="Wortman J."/>
            <person name="Dyer P.S."/>
            <person name="Grigoriev I.V."/>
        </authorList>
    </citation>
    <scope>NUCLEOTIDE SEQUENCE [LARGE SCALE GENOMIC DNA]</scope>
    <source>
        <strain evidence="10">CBS 101740 / IMI 381727 / IBT 21946</strain>
    </source>
</reference>
<evidence type="ECO:0000256" key="1">
    <source>
        <dbReference type="ARBA" id="ARBA00004141"/>
    </source>
</evidence>
<dbReference type="PANTHER" id="PTHR23502">
    <property type="entry name" value="MAJOR FACILITATOR SUPERFAMILY"/>
    <property type="match status" value="1"/>
</dbReference>
<dbReference type="Pfam" id="PF07690">
    <property type="entry name" value="MFS_1"/>
    <property type="match status" value="1"/>
</dbReference>
<dbReference type="PANTHER" id="PTHR23502:SF68">
    <property type="entry name" value="MULTIDRUG TRANSPORTER, PUTATIVE (AFU_ORTHOLOGUE AFUA_3G01120)-RELATED"/>
    <property type="match status" value="1"/>
</dbReference>
<proteinExistence type="inferred from homology"/>
<dbReference type="InterPro" id="IPR011701">
    <property type="entry name" value="MFS"/>
</dbReference>
<dbReference type="EMBL" id="KV878684">
    <property type="protein sequence ID" value="OJJ72220.1"/>
    <property type="molecule type" value="Genomic_DNA"/>
</dbReference>
<feature type="transmembrane region" description="Helical" evidence="7">
    <location>
        <begin position="331"/>
        <end position="348"/>
    </location>
</feature>
<dbReference type="PROSITE" id="PS50850">
    <property type="entry name" value="MFS"/>
    <property type="match status" value="1"/>
</dbReference>
<dbReference type="FunFam" id="1.20.1250.20:FF:000011">
    <property type="entry name" value="MFS multidrug transporter, putative"/>
    <property type="match status" value="1"/>
</dbReference>
<evidence type="ECO:0000313" key="10">
    <source>
        <dbReference type="Proteomes" id="UP000184499"/>
    </source>
</evidence>
<feature type="transmembrane region" description="Helical" evidence="7">
    <location>
        <begin position="121"/>
        <end position="141"/>
    </location>
</feature>
<keyword evidence="10" id="KW-1185">Reference proteome</keyword>
<dbReference type="Gene3D" id="1.20.1250.20">
    <property type="entry name" value="MFS general substrate transporter like domains"/>
    <property type="match status" value="1"/>
</dbReference>
<feature type="transmembrane region" description="Helical" evidence="7">
    <location>
        <begin position="394"/>
        <end position="413"/>
    </location>
</feature>
<comment type="similarity">
    <text evidence="2">Belongs to the major facilitator superfamily.</text>
</comment>
<evidence type="ECO:0000259" key="8">
    <source>
        <dbReference type="PROSITE" id="PS50850"/>
    </source>
</evidence>
<gene>
    <name evidence="9" type="ORF">ASPBRDRAFT_43615</name>
</gene>
<evidence type="ECO:0000256" key="4">
    <source>
        <dbReference type="ARBA" id="ARBA00022989"/>
    </source>
</evidence>
<feature type="domain" description="Major facilitator superfamily (MFS) profile" evidence="8">
    <location>
        <begin position="55"/>
        <end position="488"/>
    </location>
</feature>
<feature type="transmembrane region" description="Helical" evidence="7">
    <location>
        <begin position="210"/>
        <end position="230"/>
    </location>
</feature>
<dbReference type="STRING" id="767769.A0A1L9UKQ1"/>
<keyword evidence="5 7" id="KW-0472">Membrane</keyword>
<dbReference type="AlphaFoldDB" id="A0A1L9UKQ1"/>
<feature type="compositionally biased region" description="Low complexity" evidence="6">
    <location>
        <begin position="1"/>
        <end position="10"/>
    </location>
</feature>
<dbReference type="GO" id="GO:0016020">
    <property type="term" value="C:membrane"/>
    <property type="evidence" value="ECO:0007669"/>
    <property type="project" value="UniProtKB-SubCell"/>
</dbReference>
<dbReference type="Proteomes" id="UP000184499">
    <property type="component" value="Unassembled WGS sequence"/>
</dbReference>
<dbReference type="InterPro" id="IPR020846">
    <property type="entry name" value="MFS_dom"/>
</dbReference>
<feature type="transmembrane region" description="Helical" evidence="7">
    <location>
        <begin position="285"/>
        <end position="311"/>
    </location>
</feature>
<feature type="transmembrane region" description="Helical" evidence="7">
    <location>
        <begin position="180"/>
        <end position="198"/>
    </location>
</feature>